<dbReference type="InterPro" id="IPR036737">
    <property type="entry name" value="OmpA-like_sf"/>
</dbReference>
<gene>
    <name evidence="7" type="ORF">GCM10023209_25780</name>
</gene>
<dbReference type="InterPro" id="IPR006664">
    <property type="entry name" value="OMP_bac"/>
</dbReference>
<name>A0ABP9LGJ9_9RHOB</name>
<dbReference type="PANTHER" id="PTHR30329">
    <property type="entry name" value="STATOR ELEMENT OF FLAGELLAR MOTOR COMPLEX"/>
    <property type="match status" value="1"/>
</dbReference>
<dbReference type="Pfam" id="PF00691">
    <property type="entry name" value="OmpA"/>
    <property type="match status" value="1"/>
</dbReference>
<evidence type="ECO:0000313" key="8">
    <source>
        <dbReference type="Proteomes" id="UP001499910"/>
    </source>
</evidence>
<evidence type="ECO:0000256" key="3">
    <source>
        <dbReference type="ARBA" id="ARBA00023237"/>
    </source>
</evidence>
<protein>
    <submittedName>
        <fullName evidence="7">OmpA family protein</fullName>
    </submittedName>
</protein>
<feature type="domain" description="OmpA-like" evidence="6">
    <location>
        <begin position="210"/>
        <end position="328"/>
    </location>
</feature>
<accession>A0ABP9LGJ9</accession>
<reference evidence="8" key="1">
    <citation type="journal article" date="2019" name="Int. J. Syst. Evol. Microbiol.">
        <title>The Global Catalogue of Microorganisms (GCM) 10K type strain sequencing project: providing services to taxonomists for standard genome sequencing and annotation.</title>
        <authorList>
            <consortium name="The Broad Institute Genomics Platform"/>
            <consortium name="The Broad Institute Genome Sequencing Center for Infectious Disease"/>
            <person name="Wu L."/>
            <person name="Ma J."/>
        </authorList>
    </citation>
    <scope>NUCLEOTIDE SEQUENCE [LARGE SCALE GENOMIC DNA]</scope>
    <source>
        <strain evidence="8">JCM 18015</strain>
    </source>
</reference>
<dbReference type="Proteomes" id="UP001499910">
    <property type="component" value="Unassembled WGS sequence"/>
</dbReference>
<dbReference type="RefSeq" id="WP_259548439.1">
    <property type="nucleotide sequence ID" value="NZ_BAABHW010000003.1"/>
</dbReference>
<evidence type="ECO:0000313" key="7">
    <source>
        <dbReference type="EMBL" id="GAA5076510.1"/>
    </source>
</evidence>
<dbReference type="InterPro" id="IPR050330">
    <property type="entry name" value="Bact_OuterMem_StrucFunc"/>
</dbReference>
<feature type="signal peptide" evidence="5">
    <location>
        <begin position="1"/>
        <end position="30"/>
    </location>
</feature>
<evidence type="ECO:0000256" key="2">
    <source>
        <dbReference type="ARBA" id="ARBA00023136"/>
    </source>
</evidence>
<evidence type="ECO:0000256" key="1">
    <source>
        <dbReference type="ARBA" id="ARBA00004442"/>
    </source>
</evidence>
<keyword evidence="3" id="KW-0998">Cell outer membrane</keyword>
<keyword evidence="5" id="KW-0732">Signal</keyword>
<evidence type="ECO:0000256" key="5">
    <source>
        <dbReference type="SAM" id="SignalP"/>
    </source>
</evidence>
<dbReference type="InterPro" id="IPR006665">
    <property type="entry name" value="OmpA-like"/>
</dbReference>
<dbReference type="PROSITE" id="PS51123">
    <property type="entry name" value="OMPA_2"/>
    <property type="match status" value="1"/>
</dbReference>
<proteinExistence type="predicted"/>
<dbReference type="PANTHER" id="PTHR30329:SF21">
    <property type="entry name" value="LIPOPROTEIN YIAD-RELATED"/>
    <property type="match status" value="1"/>
</dbReference>
<organism evidence="7 8">
    <name type="scientific">[Roseibacterium] beibuensis</name>
    <dbReference type="NCBI Taxonomy" id="1193142"/>
    <lineage>
        <taxon>Bacteria</taxon>
        <taxon>Pseudomonadati</taxon>
        <taxon>Pseudomonadota</taxon>
        <taxon>Alphaproteobacteria</taxon>
        <taxon>Rhodobacterales</taxon>
        <taxon>Roseobacteraceae</taxon>
        <taxon>Roseicyclus</taxon>
    </lineage>
</organism>
<comment type="caution">
    <text evidence="7">The sequence shown here is derived from an EMBL/GenBank/DDBJ whole genome shotgun (WGS) entry which is preliminary data.</text>
</comment>
<sequence length="328" mass="33751">MTTLGRRKRGLCAPLSLMCAAVFCAGAASALDLDLPPGAELVATDPAAPGDHAIATGPFADGQVPTDLAQGVVQGFTWHVPNAATDSSAQLATALAEQLEAQGYRITFACADRACGGFDFRNAISVGEAPTMHVDLGDFRYIAADRDGEDGGRDRVAVVVSRGGQTAYLHLTLVTPADQTAAPVTGSSRAPEASIPTAPMVGDMGLIDRLLIHGSAPLDDLSFQTGASELSGADYASLAELARFLASDPARQIVLVGHTDAQGSLEGNIALSEARAEAVRGHLIDRLGVSPEQVSAAGIGFLAPRAANDTDEGREANRRVEVVLTTPG</sequence>
<dbReference type="CDD" id="cd07185">
    <property type="entry name" value="OmpA_C-like"/>
    <property type="match status" value="1"/>
</dbReference>
<dbReference type="Gene3D" id="3.30.1330.60">
    <property type="entry name" value="OmpA-like domain"/>
    <property type="match status" value="1"/>
</dbReference>
<dbReference type="EMBL" id="BAABHW010000003">
    <property type="protein sequence ID" value="GAA5076510.1"/>
    <property type="molecule type" value="Genomic_DNA"/>
</dbReference>
<dbReference type="SUPFAM" id="SSF103088">
    <property type="entry name" value="OmpA-like"/>
    <property type="match status" value="1"/>
</dbReference>
<feature type="chain" id="PRO_5046415261" evidence="5">
    <location>
        <begin position="31"/>
        <end position="328"/>
    </location>
</feature>
<keyword evidence="8" id="KW-1185">Reference proteome</keyword>
<keyword evidence="2 4" id="KW-0472">Membrane</keyword>
<evidence type="ECO:0000259" key="6">
    <source>
        <dbReference type="PROSITE" id="PS51123"/>
    </source>
</evidence>
<evidence type="ECO:0000256" key="4">
    <source>
        <dbReference type="PROSITE-ProRule" id="PRU00473"/>
    </source>
</evidence>
<comment type="subcellular location">
    <subcellularLocation>
        <location evidence="1">Cell outer membrane</location>
    </subcellularLocation>
</comment>
<dbReference type="PRINTS" id="PR01021">
    <property type="entry name" value="OMPADOMAIN"/>
</dbReference>